<keyword evidence="2" id="KW-1133">Transmembrane helix</keyword>
<feature type="region of interest" description="Disordered" evidence="1">
    <location>
        <begin position="736"/>
        <end position="770"/>
    </location>
</feature>
<feature type="transmembrane region" description="Helical" evidence="2">
    <location>
        <begin position="38"/>
        <end position="56"/>
    </location>
</feature>
<sequence length="770" mass="82370">MTNGARRGTISNRRNLPVAAASNVQRSCPVNSSRHRSAAWGVALMMFAAVALSGTARGMQLARRVARPGGGGGAAAGGMVNLPYMVNDNRGNNWRIYQGGWMQQQGNQPLYSQACQLTINGNSPNMNNNQARLDDKTGEVVFENMNANGIMVTRRVLVDREQGTVRYIEVIKNSGAQAAQVQIQISSNFNYGIQATQTVPDPRRKGQDLALVAQTGAGPSVMEVFAGKGAKQPFRIVGQPQNNVIQASINPTIPAGKEIALVHLHGIVPNNEAGVTYVRDLKESQLLRSIPREIRRLVVNFATGQNFIGDVEILRGDLLDVVELKGGDQFRGTLRETSFALETFYGKVELPVAQVIGVINVGRFRPRQLVVTSDGQIFGGRLAKETVDLELSSKQVTKIPLAQVSRIGYRKREGEPEEWTFEKPIVLMRTGERVGVRMPTEPVTVLTRYGKLSLNPQSIASVLLQAEEHGVHEVRLTDGSRFAGLLDATSFPMTLDSGGGGTAAVDPDAGPEADPKPDRKGNPNADPKGDPDGVAPKGRGDDAPPVPANGAGTGVLQKVTFPASAVSRVQFNGKVVEPDDAAPTLALANEDVLVGTLSGKLAIDTAFDTIDVSADEIRSLTHPTPGSLDVSLTLWDGTTLSGQLQDQELSCKLLSGVTMRVPVALLQEYQQPRPVASGQMVDRIKALVADLNAEDWKQRDRAEATLTGMGAVAIGVLREIRGDQPPEAQQRIDSILTALDKQEGGGGEQKPKPAPPAGNVEGELEIEIDG</sequence>
<gene>
    <name evidence="3" type="ORF">AVDCRST_MAG64-2859</name>
</gene>
<organism evidence="3">
    <name type="scientific">uncultured Phycisphaerae bacterium</name>
    <dbReference type="NCBI Taxonomy" id="904963"/>
    <lineage>
        <taxon>Bacteria</taxon>
        <taxon>Pseudomonadati</taxon>
        <taxon>Planctomycetota</taxon>
        <taxon>Phycisphaerae</taxon>
        <taxon>environmental samples</taxon>
    </lineage>
</organism>
<dbReference type="AlphaFoldDB" id="A0A6J4PM12"/>
<keyword evidence="2" id="KW-0812">Transmembrane</keyword>
<reference evidence="3" key="1">
    <citation type="submission" date="2020-02" db="EMBL/GenBank/DDBJ databases">
        <authorList>
            <person name="Meier V. D."/>
        </authorList>
    </citation>
    <scope>NUCLEOTIDE SEQUENCE</scope>
    <source>
        <strain evidence="3">AVDCRST_MAG64</strain>
    </source>
</reference>
<evidence type="ECO:0000256" key="1">
    <source>
        <dbReference type="SAM" id="MobiDB-lite"/>
    </source>
</evidence>
<dbReference type="EMBL" id="CADCUQ010000641">
    <property type="protein sequence ID" value="CAA9420125.1"/>
    <property type="molecule type" value="Genomic_DNA"/>
</dbReference>
<feature type="region of interest" description="Disordered" evidence="1">
    <location>
        <begin position="497"/>
        <end position="553"/>
    </location>
</feature>
<keyword evidence="2" id="KW-0472">Membrane</keyword>
<feature type="compositionally biased region" description="Basic and acidic residues" evidence="1">
    <location>
        <begin position="513"/>
        <end position="531"/>
    </location>
</feature>
<protein>
    <submittedName>
        <fullName evidence="3">Uncharacterized protein</fullName>
    </submittedName>
</protein>
<name>A0A6J4PM12_9BACT</name>
<evidence type="ECO:0000256" key="2">
    <source>
        <dbReference type="SAM" id="Phobius"/>
    </source>
</evidence>
<evidence type="ECO:0000313" key="3">
    <source>
        <dbReference type="EMBL" id="CAA9420125.1"/>
    </source>
</evidence>
<proteinExistence type="predicted"/>
<accession>A0A6J4PM12</accession>